<evidence type="ECO:0000313" key="1">
    <source>
        <dbReference type="EMBL" id="TWU32177.1"/>
    </source>
</evidence>
<dbReference type="OrthoDB" id="2558420at2"/>
<dbReference type="Gene3D" id="3.20.20.80">
    <property type="entry name" value="Glycosidases"/>
    <property type="match status" value="1"/>
</dbReference>
<comment type="caution">
    <text evidence="1">The sequence shown here is derived from an EMBL/GenBank/DDBJ whole genome shotgun (WGS) entry which is preliminary data.</text>
</comment>
<dbReference type="Proteomes" id="UP000319143">
    <property type="component" value="Unassembled WGS sequence"/>
</dbReference>
<dbReference type="RefSeq" id="WP_146530436.1">
    <property type="nucleotide sequence ID" value="NZ_SJPV01000013.1"/>
</dbReference>
<protein>
    <recommendedName>
        <fullName evidence="3">Glycosyl hydrolase catalytic core</fullName>
    </recommendedName>
</protein>
<sequence>MCRIPISPEHYGLETGEPKPEQLDNVILMAHRYSIEPIFLFEYYTRWHTALGGRDRWEVIGSAFAKRFGPNSPWLRSQGIQDWGVRFYSAINEPTWKSNNPNPIPAADYAAALEGLADGIHSVDPKMMVSPGGWIEGSLRHGEHVYSKAAAPLFNNGKLHAICIHRYWDVEYIPMKDRYDWSLQSQFEEVKKRAGITANVAFCTDEMNVKKREITENEAARDLLTALWDALGVVGNDGERVTAFVMPWNLFNLTTKDEHYGLCKQLDPWTPTARGKVLQLVCELTEGMSFVHRDPKQRGMLVLEGSNKKLWVWQNRMAWTEWRWTDHLLASK</sequence>
<name>A0A5C6D8Z5_9BACT</name>
<reference evidence="1 2" key="1">
    <citation type="submission" date="2019-02" db="EMBL/GenBank/DDBJ databases">
        <title>Deep-cultivation of Planctomycetes and their phenomic and genomic characterization uncovers novel biology.</title>
        <authorList>
            <person name="Wiegand S."/>
            <person name="Jogler M."/>
            <person name="Boedeker C."/>
            <person name="Pinto D."/>
            <person name="Vollmers J."/>
            <person name="Rivas-Marin E."/>
            <person name="Kohn T."/>
            <person name="Peeters S.H."/>
            <person name="Heuer A."/>
            <person name="Rast P."/>
            <person name="Oberbeckmann S."/>
            <person name="Bunk B."/>
            <person name="Jeske O."/>
            <person name="Meyerdierks A."/>
            <person name="Storesund J.E."/>
            <person name="Kallscheuer N."/>
            <person name="Luecker S."/>
            <person name="Lage O.M."/>
            <person name="Pohl T."/>
            <person name="Merkel B.J."/>
            <person name="Hornburger P."/>
            <person name="Mueller R.-W."/>
            <person name="Bruemmer F."/>
            <person name="Labrenz M."/>
            <person name="Spormann A.M."/>
            <person name="Op Den Camp H."/>
            <person name="Overmann J."/>
            <person name="Amann R."/>
            <person name="Jetten M.S.M."/>
            <person name="Mascher T."/>
            <person name="Medema M.H."/>
            <person name="Devos D.P."/>
            <person name="Kaster A.-K."/>
            <person name="Ovreas L."/>
            <person name="Rohde M."/>
            <person name="Galperin M.Y."/>
            <person name="Jogler C."/>
        </authorList>
    </citation>
    <scope>NUCLEOTIDE SEQUENCE [LARGE SCALE GENOMIC DNA]</scope>
    <source>
        <strain evidence="1 2">Poly41</strain>
    </source>
</reference>
<organism evidence="1 2">
    <name type="scientific">Novipirellula artificiosorum</name>
    <dbReference type="NCBI Taxonomy" id="2528016"/>
    <lineage>
        <taxon>Bacteria</taxon>
        <taxon>Pseudomonadati</taxon>
        <taxon>Planctomycetota</taxon>
        <taxon>Planctomycetia</taxon>
        <taxon>Pirellulales</taxon>
        <taxon>Pirellulaceae</taxon>
        <taxon>Novipirellula</taxon>
    </lineage>
</organism>
<evidence type="ECO:0008006" key="3">
    <source>
        <dbReference type="Google" id="ProtNLM"/>
    </source>
</evidence>
<dbReference type="AlphaFoldDB" id="A0A5C6D8Z5"/>
<dbReference type="EMBL" id="SJPV01000013">
    <property type="protein sequence ID" value="TWU32177.1"/>
    <property type="molecule type" value="Genomic_DNA"/>
</dbReference>
<accession>A0A5C6D8Z5</accession>
<dbReference type="InterPro" id="IPR017853">
    <property type="entry name" value="GH"/>
</dbReference>
<proteinExistence type="predicted"/>
<dbReference type="SUPFAM" id="SSF51445">
    <property type="entry name" value="(Trans)glycosidases"/>
    <property type="match status" value="1"/>
</dbReference>
<keyword evidence="2" id="KW-1185">Reference proteome</keyword>
<gene>
    <name evidence="1" type="ORF">Poly41_56620</name>
</gene>
<evidence type="ECO:0000313" key="2">
    <source>
        <dbReference type="Proteomes" id="UP000319143"/>
    </source>
</evidence>